<feature type="compositionally biased region" description="Basic and acidic residues" evidence="4">
    <location>
        <begin position="20"/>
        <end position="29"/>
    </location>
</feature>
<dbReference type="InterPro" id="IPR048742">
    <property type="entry name" value="Pus10_N_euk"/>
</dbReference>
<evidence type="ECO:0000256" key="2">
    <source>
        <dbReference type="ARBA" id="ARBA00022694"/>
    </source>
</evidence>
<proteinExistence type="predicted"/>
<accession>L8GQB6</accession>
<dbReference type="PANTHER" id="PTHR21568">
    <property type="entry name" value="TRNA PSEUDOURIDINE SYNTHASE PUS10"/>
    <property type="match status" value="1"/>
</dbReference>
<sequence>MDIHKEEAMGGESVANQAKMETDQTEAKTEAATVSPFTATEAESAAAGRYVGEVIHDSDMKARIPGLFTLLRCGCCELCALRFLGQRVFSLYREPLPVLRCIMESLWATLPETERRSDGSDWRARSQATEAAACVACLGTLQNVQSDKFMGPLLAALTGGTGKYEFSDYSLTITMPASTVTRQYALHYHLLATHKFTEEFEDKSTIVDIKEAMKWILGHELRRRIGLNFSRESLFHVGIKYKHAETETEHHFLYDIEQSGMRPQRKKKQQQHRGRQRAAPLEGHEEASKRDESDEASLTAVTKTLRNLPMTTFIKYGAVPPVPINEGAKCELTFFHDSIYLAGRYAKFSRELSQSPWVADGARVSESSVQELITGPLNKHFQAEDEIFFVGTGGHRRAHAGGGTAVRAGGRGSPPDQVHPRTSTSRPISSASATSSESPRIRARRCRRARRTRRRRTDVWCGWPRPSPPTTFSRSKA</sequence>
<evidence type="ECO:0000256" key="3">
    <source>
        <dbReference type="ARBA" id="ARBA00023235"/>
    </source>
</evidence>
<name>L8GQB6_ACACF</name>
<evidence type="ECO:0000259" key="5">
    <source>
        <dbReference type="Pfam" id="PF21237"/>
    </source>
</evidence>
<feature type="compositionally biased region" description="Basic and acidic residues" evidence="4">
    <location>
        <begin position="282"/>
        <end position="292"/>
    </location>
</feature>
<evidence type="ECO:0000313" key="8">
    <source>
        <dbReference type="Proteomes" id="UP000011083"/>
    </source>
</evidence>
<dbReference type="EC" id="5.4.99.25" evidence="1"/>
<reference evidence="7 8" key="1">
    <citation type="journal article" date="2013" name="Genome Biol.">
        <title>Genome of Acanthamoeba castellanii highlights extensive lateral gene transfer and early evolution of tyrosine kinase signaling.</title>
        <authorList>
            <person name="Clarke M."/>
            <person name="Lohan A.J."/>
            <person name="Liu B."/>
            <person name="Lagkouvardos I."/>
            <person name="Roy S."/>
            <person name="Zafar N."/>
            <person name="Bertelli C."/>
            <person name="Schilde C."/>
            <person name="Kianianmomeni A."/>
            <person name="Burglin T.R."/>
            <person name="Frech C."/>
            <person name="Turcotte B."/>
            <person name="Kopec K.O."/>
            <person name="Synnott J.M."/>
            <person name="Choo C."/>
            <person name="Paponov I."/>
            <person name="Finkler A."/>
            <person name="Soon Heng Tan C."/>
            <person name="Hutchins A.P."/>
            <person name="Weinmeier T."/>
            <person name="Rattei T."/>
            <person name="Chu J.S."/>
            <person name="Gimenez G."/>
            <person name="Irimia M."/>
            <person name="Rigden D.J."/>
            <person name="Fitzpatrick D.A."/>
            <person name="Lorenzo-Morales J."/>
            <person name="Bateman A."/>
            <person name="Chiu C.H."/>
            <person name="Tang P."/>
            <person name="Hegemann P."/>
            <person name="Fromm H."/>
            <person name="Raoult D."/>
            <person name="Greub G."/>
            <person name="Miranda-Saavedra D."/>
            <person name="Chen N."/>
            <person name="Nash P."/>
            <person name="Ginger M.L."/>
            <person name="Horn M."/>
            <person name="Schaap P."/>
            <person name="Caler L."/>
            <person name="Loftus B."/>
        </authorList>
    </citation>
    <scope>NUCLEOTIDE SEQUENCE [LARGE SCALE GENOMIC DNA]</scope>
    <source>
        <strain evidence="7 8">Neff</strain>
    </source>
</reference>
<dbReference type="KEGG" id="acan:ACA1_275530"/>
<dbReference type="Gene3D" id="3.30.70.2510">
    <property type="match status" value="1"/>
</dbReference>
<dbReference type="VEuPathDB" id="AmoebaDB:ACA1_275530"/>
<dbReference type="GO" id="GO:0160148">
    <property type="term" value="F:tRNA pseudouridine(55) synthase activity"/>
    <property type="evidence" value="ECO:0007669"/>
    <property type="project" value="UniProtKB-EC"/>
</dbReference>
<dbReference type="InterPro" id="IPR039894">
    <property type="entry name" value="Pus10-like"/>
</dbReference>
<dbReference type="RefSeq" id="XP_004337392.1">
    <property type="nucleotide sequence ID" value="XM_004337344.1"/>
</dbReference>
<feature type="compositionally biased region" description="Basic residues" evidence="4">
    <location>
        <begin position="263"/>
        <end position="276"/>
    </location>
</feature>
<dbReference type="GO" id="GO:0031119">
    <property type="term" value="P:tRNA pseudouridine synthesis"/>
    <property type="evidence" value="ECO:0007669"/>
    <property type="project" value="TreeGrafter"/>
</dbReference>
<feature type="region of interest" description="Disordered" evidence="4">
    <location>
        <begin position="254"/>
        <end position="297"/>
    </location>
</feature>
<evidence type="ECO:0000313" key="7">
    <source>
        <dbReference type="EMBL" id="ELR15379.1"/>
    </source>
</evidence>
<protein>
    <recommendedName>
        <fullName evidence="1">tRNA pseudouridine(55) synthase</fullName>
        <ecNumber evidence="1">5.4.99.25</ecNumber>
    </recommendedName>
</protein>
<gene>
    <name evidence="7" type="ORF">ACA1_275530</name>
</gene>
<feature type="region of interest" description="Disordered" evidence="4">
    <location>
        <begin position="395"/>
        <end position="477"/>
    </location>
</feature>
<dbReference type="OrthoDB" id="271937at2759"/>
<dbReference type="EMBL" id="KB008032">
    <property type="protein sequence ID" value="ELR15379.1"/>
    <property type="molecule type" value="Genomic_DNA"/>
</dbReference>
<dbReference type="PANTHER" id="PTHR21568:SF0">
    <property type="entry name" value="TRNA PSEUDOURIDINE SYNTHASE PUS10"/>
    <property type="match status" value="1"/>
</dbReference>
<dbReference type="Proteomes" id="UP000011083">
    <property type="component" value="Unassembled WGS sequence"/>
</dbReference>
<feature type="region of interest" description="Disordered" evidence="4">
    <location>
        <begin position="1"/>
        <end position="36"/>
    </location>
</feature>
<feature type="domain" description="Pus10-like C-terminal" evidence="6">
    <location>
        <begin position="340"/>
        <end position="393"/>
    </location>
</feature>
<dbReference type="OMA" id="VPINEGA"/>
<keyword evidence="8" id="KW-1185">Reference proteome</keyword>
<dbReference type="AlphaFoldDB" id="L8GQB6"/>
<feature type="compositionally biased region" description="Basic residues" evidence="4">
    <location>
        <begin position="441"/>
        <end position="456"/>
    </location>
</feature>
<dbReference type="InterPro" id="IPR048741">
    <property type="entry name" value="Pus10-like_C"/>
</dbReference>
<evidence type="ECO:0000256" key="1">
    <source>
        <dbReference type="ARBA" id="ARBA00012787"/>
    </source>
</evidence>
<evidence type="ECO:0000259" key="6">
    <source>
        <dbReference type="Pfam" id="PF21238"/>
    </source>
</evidence>
<dbReference type="GeneID" id="14916029"/>
<feature type="compositionally biased region" description="Low complexity" evidence="4">
    <location>
        <begin position="420"/>
        <end position="438"/>
    </location>
</feature>
<dbReference type="STRING" id="1257118.L8GQB6"/>
<evidence type="ECO:0000256" key="4">
    <source>
        <dbReference type="SAM" id="MobiDB-lite"/>
    </source>
</evidence>
<organism evidence="7 8">
    <name type="scientific">Acanthamoeba castellanii (strain ATCC 30010 / Neff)</name>
    <dbReference type="NCBI Taxonomy" id="1257118"/>
    <lineage>
        <taxon>Eukaryota</taxon>
        <taxon>Amoebozoa</taxon>
        <taxon>Discosea</taxon>
        <taxon>Longamoebia</taxon>
        <taxon>Centramoebida</taxon>
        <taxon>Acanthamoebidae</taxon>
        <taxon>Acanthamoeba</taxon>
    </lineage>
</organism>
<feature type="domain" description="Pus10 N-terminal eukaryotes" evidence="5">
    <location>
        <begin position="134"/>
        <end position="269"/>
    </location>
</feature>
<keyword evidence="3" id="KW-0413">Isomerase</keyword>
<dbReference type="Pfam" id="PF21238">
    <property type="entry name" value="Pus10_C"/>
    <property type="match status" value="1"/>
</dbReference>
<dbReference type="Pfam" id="PF21237">
    <property type="entry name" value="Pus10_N_euk"/>
    <property type="match status" value="1"/>
</dbReference>
<keyword evidence="2" id="KW-0819">tRNA processing</keyword>
<feature type="compositionally biased region" description="Gly residues" evidence="4">
    <location>
        <begin position="400"/>
        <end position="412"/>
    </location>
</feature>